<dbReference type="InterPro" id="IPR045468">
    <property type="entry name" value="DUF6496"/>
</dbReference>
<dbReference type="Proteomes" id="UP001264156">
    <property type="component" value="Unassembled WGS sequence"/>
</dbReference>
<feature type="compositionally biased region" description="Basic and acidic residues" evidence="1">
    <location>
        <begin position="1"/>
        <end position="16"/>
    </location>
</feature>
<comment type="caution">
    <text evidence="2">The sequence shown here is derived from an EMBL/GenBank/DDBJ whole genome shotgun (WGS) entry which is preliminary data.</text>
</comment>
<proteinExistence type="predicted"/>
<gene>
    <name evidence="2" type="ORF">RIU57_06270</name>
</gene>
<feature type="compositionally biased region" description="Basic and acidic residues" evidence="1">
    <location>
        <begin position="78"/>
        <end position="89"/>
    </location>
</feature>
<evidence type="ECO:0000313" key="3">
    <source>
        <dbReference type="Proteomes" id="UP001264156"/>
    </source>
</evidence>
<dbReference type="EMBL" id="JAVKVN010000002">
    <property type="protein sequence ID" value="MDR7944693.1"/>
    <property type="molecule type" value="Genomic_DNA"/>
</dbReference>
<dbReference type="RefSeq" id="WP_310531561.1">
    <property type="nucleotide sequence ID" value="NZ_JAVKVN010000002.1"/>
</dbReference>
<accession>A0ABU2D9D0</accession>
<reference evidence="3" key="1">
    <citation type="submission" date="2023-07" db="EMBL/GenBank/DDBJ databases">
        <title>Glyphosate-induced phosphonatase operons in soil bacteria of genus Achromobacter.</title>
        <authorList>
            <person name="Epiktetov D.O."/>
            <person name="Sviridov A.V."/>
            <person name="Tarlachkov S.V."/>
            <person name="Shushkova T.V."/>
            <person name="Toropygin I.Y."/>
            <person name="Leontievsky A."/>
        </authorList>
    </citation>
    <scope>NUCLEOTIDE SEQUENCE [LARGE SCALE GENOMIC DNA]</scope>
    <source>
        <strain evidence="3">Kg 16</strain>
    </source>
</reference>
<evidence type="ECO:0000256" key="1">
    <source>
        <dbReference type="SAM" id="MobiDB-lite"/>
    </source>
</evidence>
<sequence length="168" mass="17495">MPERKTLERAARDKRQGKSASTQAGEFVREEIDHVREGKHGVRSTKQAIAIGLSKARRGGVALPTPKKASAATKRKAKQDSDASHDGHAKSTKRAKATTTALKKESAKPASRTALSRQASASASKRSAAARSAAAKKAAATKGAAGRSAAAKKAARTRAANQRASHAH</sequence>
<feature type="compositionally biased region" description="Low complexity" evidence="1">
    <location>
        <begin position="62"/>
        <end position="72"/>
    </location>
</feature>
<dbReference type="Pfam" id="PF20106">
    <property type="entry name" value="DUF6496"/>
    <property type="match status" value="1"/>
</dbReference>
<protein>
    <submittedName>
        <fullName evidence="2">DUF6496 domain-containing protein</fullName>
    </submittedName>
</protein>
<evidence type="ECO:0000313" key="2">
    <source>
        <dbReference type="EMBL" id="MDR7944693.1"/>
    </source>
</evidence>
<keyword evidence="3" id="KW-1185">Reference proteome</keyword>
<feature type="compositionally biased region" description="Basic and acidic residues" evidence="1">
    <location>
        <begin position="27"/>
        <end position="40"/>
    </location>
</feature>
<organism evidence="2 3">
    <name type="scientific">Achromobacter aegrifaciens</name>
    <dbReference type="NCBI Taxonomy" id="1287736"/>
    <lineage>
        <taxon>Bacteria</taxon>
        <taxon>Pseudomonadati</taxon>
        <taxon>Pseudomonadota</taxon>
        <taxon>Betaproteobacteria</taxon>
        <taxon>Burkholderiales</taxon>
        <taxon>Alcaligenaceae</taxon>
        <taxon>Achromobacter</taxon>
    </lineage>
</organism>
<feature type="compositionally biased region" description="Low complexity" evidence="1">
    <location>
        <begin position="108"/>
        <end position="168"/>
    </location>
</feature>
<feature type="region of interest" description="Disordered" evidence="1">
    <location>
        <begin position="1"/>
        <end position="168"/>
    </location>
</feature>
<name>A0ABU2D9D0_ACHAE</name>